<dbReference type="SUPFAM" id="SSF51735">
    <property type="entry name" value="NAD(P)-binding Rossmann-fold domains"/>
    <property type="match status" value="1"/>
</dbReference>
<dbReference type="PANTHER" id="PTHR47706:SF10">
    <property type="entry name" value="NMRA-LIKE DOMAIN-CONTAINING PROTEIN"/>
    <property type="match status" value="1"/>
</dbReference>
<keyword evidence="2" id="KW-0560">Oxidoreductase</keyword>
<dbReference type="Proteomes" id="UP001174936">
    <property type="component" value="Unassembled WGS sequence"/>
</dbReference>
<protein>
    <recommendedName>
        <fullName evidence="3">NmrA-like domain-containing protein</fullName>
    </recommendedName>
</protein>
<dbReference type="Pfam" id="PF05368">
    <property type="entry name" value="NmrA"/>
    <property type="match status" value="1"/>
</dbReference>
<sequence length="365" mass="40379">MKNCRLKEVGKCGEGGEEERGDERCWAMLMKQAILYFATSYIPGQQSHGESECALSSKQSQFILFSKHLGSTSRATHLDRNIFQFAMAYPFKNALLIGAGGSIDSIVLKALLAEPSLSVTVLKRESSHAALPPHVPSVTVPDSYPTDKLVEAFRGHDAIINCMTSVSIANQFRFIDAAIAAGVRRCIPSKYGLNNMRPDAQALNAVFRDKGAVQTYLRERAAEDRIEWMSISCGVRQKEFTLYDEGEGRFSVTTEENTALGLVRSLVQKPAETKNQNVLLSEFVTTQKQLLAEIERQTGQKFAVDRIDSYAKIPELQKALIEAGFVAGRYGADLPKEGKLFNEMLSLKGHHTLEEIVADALENLK</sequence>
<organism evidence="4 5">
    <name type="scientific">Cercophora newfieldiana</name>
    <dbReference type="NCBI Taxonomy" id="92897"/>
    <lineage>
        <taxon>Eukaryota</taxon>
        <taxon>Fungi</taxon>
        <taxon>Dikarya</taxon>
        <taxon>Ascomycota</taxon>
        <taxon>Pezizomycotina</taxon>
        <taxon>Sordariomycetes</taxon>
        <taxon>Sordariomycetidae</taxon>
        <taxon>Sordariales</taxon>
        <taxon>Lasiosphaeriaceae</taxon>
        <taxon>Cercophora</taxon>
    </lineage>
</organism>
<dbReference type="InterPro" id="IPR045312">
    <property type="entry name" value="PCBER-like"/>
</dbReference>
<dbReference type="CDD" id="cd05259">
    <property type="entry name" value="PCBER_SDR_a"/>
    <property type="match status" value="1"/>
</dbReference>
<keyword evidence="1" id="KW-0521">NADP</keyword>
<evidence type="ECO:0000313" key="4">
    <source>
        <dbReference type="EMBL" id="KAK0648472.1"/>
    </source>
</evidence>
<dbReference type="PANTHER" id="PTHR47706">
    <property type="entry name" value="NMRA-LIKE FAMILY PROTEIN"/>
    <property type="match status" value="1"/>
</dbReference>
<name>A0AA40CRY1_9PEZI</name>
<dbReference type="EMBL" id="JAULSV010000003">
    <property type="protein sequence ID" value="KAK0648472.1"/>
    <property type="molecule type" value="Genomic_DNA"/>
</dbReference>
<evidence type="ECO:0000259" key="3">
    <source>
        <dbReference type="Pfam" id="PF05368"/>
    </source>
</evidence>
<keyword evidence="5" id="KW-1185">Reference proteome</keyword>
<dbReference type="InterPro" id="IPR036291">
    <property type="entry name" value="NAD(P)-bd_dom_sf"/>
</dbReference>
<accession>A0AA40CRY1</accession>
<evidence type="ECO:0000256" key="1">
    <source>
        <dbReference type="ARBA" id="ARBA00022857"/>
    </source>
</evidence>
<feature type="domain" description="NmrA-like" evidence="3">
    <location>
        <begin position="94"/>
        <end position="222"/>
    </location>
</feature>
<dbReference type="Gene3D" id="3.40.50.720">
    <property type="entry name" value="NAD(P)-binding Rossmann-like Domain"/>
    <property type="match status" value="1"/>
</dbReference>
<evidence type="ECO:0000313" key="5">
    <source>
        <dbReference type="Proteomes" id="UP001174936"/>
    </source>
</evidence>
<dbReference type="GO" id="GO:0016491">
    <property type="term" value="F:oxidoreductase activity"/>
    <property type="evidence" value="ECO:0007669"/>
    <property type="project" value="UniProtKB-KW"/>
</dbReference>
<comment type="caution">
    <text evidence="4">The sequence shown here is derived from an EMBL/GenBank/DDBJ whole genome shotgun (WGS) entry which is preliminary data.</text>
</comment>
<gene>
    <name evidence="4" type="ORF">B0T16DRAFT_506765</name>
</gene>
<dbReference type="InterPro" id="IPR051609">
    <property type="entry name" value="NmrA/Isoflavone_reductase-like"/>
</dbReference>
<proteinExistence type="predicted"/>
<reference evidence="4" key="1">
    <citation type="submission" date="2023-06" db="EMBL/GenBank/DDBJ databases">
        <title>Genome-scale phylogeny and comparative genomics of the fungal order Sordariales.</title>
        <authorList>
            <consortium name="Lawrence Berkeley National Laboratory"/>
            <person name="Hensen N."/>
            <person name="Bonometti L."/>
            <person name="Westerberg I."/>
            <person name="Brannstrom I.O."/>
            <person name="Guillou S."/>
            <person name="Cros-Aarteil S."/>
            <person name="Calhoun S."/>
            <person name="Haridas S."/>
            <person name="Kuo A."/>
            <person name="Mondo S."/>
            <person name="Pangilinan J."/>
            <person name="Riley R."/>
            <person name="Labutti K."/>
            <person name="Andreopoulos B."/>
            <person name="Lipzen A."/>
            <person name="Chen C."/>
            <person name="Yanf M."/>
            <person name="Daum C."/>
            <person name="Ng V."/>
            <person name="Clum A."/>
            <person name="Steindorff A."/>
            <person name="Ohm R."/>
            <person name="Martin F."/>
            <person name="Silar P."/>
            <person name="Natvig D."/>
            <person name="Lalanne C."/>
            <person name="Gautier V."/>
            <person name="Ament-Velasquez S.L."/>
            <person name="Kruys A."/>
            <person name="Hutchinson M.I."/>
            <person name="Powell A.J."/>
            <person name="Barry K."/>
            <person name="Miller A.N."/>
            <person name="Grigoriev I.V."/>
            <person name="Debuchy R."/>
            <person name="Gladieux P."/>
            <person name="Thoren M.H."/>
            <person name="Johannesson H."/>
        </authorList>
    </citation>
    <scope>NUCLEOTIDE SEQUENCE</scope>
    <source>
        <strain evidence="4">SMH2532-1</strain>
    </source>
</reference>
<evidence type="ECO:0000256" key="2">
    <source>
        <dbReference type="ARBA" id="ARBA00023002"/>
    </source>
</evidence>
<dbReference type="InterPro" id="IPR008030">
    <property type="entry name" value="NmrA-like"/>
</dbReference>
<dbReference type="AlphaFoldDB" id="A0AA40CRY1"/>